<evidence type="ECO:0000256" key="4">
    <source>
        <dbReference type="ARBA" id="ARBA00022827"/>
    </source>
</evidence>
<dbReference type="PANTHER" id="PTHR10961:SF45">
    <property type="entry name" value="FAD DEPENDENT OXIDOREDUCTASE DOMAIN-CONTAINING PROTEIN-RELATED"/>
    <property type="match status" value="1"/>
</dbReference>
<evidence type="ECO:0000256" key="2">
    <source>
        <dbReference type="ARBA" id="ARBA00010989"/>
    </source>
</evidence>
<proteinExistence type="inferred from homology"/>
<dbReference type="Gene3D" id="3.30.9.10">
    <property type="entry name" value="D-Amino Acid Oxidase, subunit A, domain 2"/>
    <property type="match status" value="1"/>
</dbReference>
<keyword evidence="7" id="KW-1133">Transmembrane helix</keyword>
<dbReference type="PANTHER" id="PTHR10961">
    <property type="entry name" value="PEROXISOMAL SARCOSINE OXIDASE"/>
    <property type="match status" value="1"/>
</dbReference>
<evidence type="ECO:0000313" key="9">
    <source>
        <dbReference type="EMBL" id="KAF9883292.1"/>
    </source>
</evidence>
<evidence type="ECO:0000256" key="3">
    <source>
        <dbReference type="ARBA" id="ARBA00022630"/>
    </source>
</evidence>
<evidence type="ECO:0000256" key="7">
    <source>
        <dbReference type="SAM" id="Phobius"/>
    </source>
</evidence>
<keyword evidence="4" id="KW-0274">FAD</keyword>
<keyword evidence="7" id="KW-0472">Membrane</keyword>
<reference evidence="9" key="1">
    <citation type="journal article" date="2019" name="Beilstein J. Org. Chem.">
        <title>Nanangenines: drimane sesquiterpenoids as the dominant metabolite cohort of a novel Australian fungus, Aspergillus nanangensis.</title>
        <authorList>
            <person name="Lacey H.J."/>
            <person name="Gilchrist C.L.M."/>
            <person name="Crombie A."/>
            <person name="Kalaitzis J.A."/>
            <person name="Vuong D."/>
            <person name="Rutledge P.J."/>
            <person name="Turner P."/>
            <person name="Pitt J.I."/>
            <person name="Lacey E."/>
            <person name="Chooi Y.H."/>
            <person name="Piggott A.M."/>
        </authorList>
    </citation>
    <scope>NUCLEOTIDE SEQUENCE</scope>
    <source>
        <strain evidence="9">MST-FP2251</strain>
    </source>
</reference>
<dbReference type="Gene3D" id="3.50.50.60">
    <property type="entry name" value="FAD/NAD(P)-binding domain"/>
    <property type="match status" value="1"/>
</dbReference>
<evidence type="ECO:0000256" key="1">
    <source>
        <dbReference type="ARBA" id="ARBA00001974"/>
    </source>
</evidence>
<evidence type="ECO:0000313" key="10">
    <source>
        <dbReference type="Proteomes" id="UP001194746"/>
    </source>
</evidence>
<evidence type="ECO:0000256" key="6">
    <source>
        <dbReference type="SAM" id="MobiDB-lite"/>
    </source>
</evidence>
<dbReference type="GO" id="GO:0050660">
    <property type="term" value="F:flavin adenine dinucleotide binding"/>
    <property type="evidence" value="ECO:0007669"/>
    <property type="project" value="InterPro"/>
</dbReference>
<feature type="transmembrane region" description="Helical" evidence="7">
    <location>
        <begin position="12"/>
        <end position="30"/>
    </location>
</feature>
<keyword evidence="5" id="KW-0560">Oxidoreductase</keyword>
<dbReference type="GO" id="GO:0004657">
    <property type="term" value="F:proline dehydrogenase activity"/>
    <property type="evidence" value="ECO:0007669"/>
    <property type="project" value="TreeGrafter"/>
</dbReference>
<comment type="cofactor">
    <cofactor evidence="1">
        <name>FAD</name>
        <dbReference type="ChEBI" id="CHEBI:57692"/>
    </cofactor>
</comment>
<dbReference type="InterPro" id="IPR036188">
    <property type="entry name" value="FAD/NAD-bd_sf"/>
</dbReference>
<dbReference type="InterPro" id="IPR045170">
    <property type="entry name" value="MTOX"/>
</dbReference>
<organism evidence="9 10">
    <name type="scientific">Aspergillus nanangensis</name>
    <dbReference type="NCBI Taxonomy" id="2582783"/>
    <lineage>
        <taxon>Eukaryota</taxon>
        <taxon>Fungi</taxon>
        <taxon>Dikarya</taxon>
        <taxon>Ascomycota</taxon>
        <taxon>Pezizomycotina</taxon>
        <taxon>Eurotiomycetes</taxon>
        <taxon>Eurotiomycetidae</taxon>
        <taxon>Eurotiales</taxon>
        <taxon>Aspergillaceae</taxon>
        <taxon>Aspergillus</taxon>
        <taxon>Aspergillus subgen. Circumdati</taxon>
    </lineage>
</organism>
<dbReference type="AlphaFoldDB" id="A0AAD4CCL8"/>
<feature type="domain" description="FAD dependent oxidoreductase" evidence="8">
    <location>
        <begin position="12"/>
        <end position="389"/>
    </location>
</feature>
<comment type="caution">
    <text evidence="9">The sequence shown here is derived from an EMBL/GenBank/DDBJ whole genome shotgun (WGS) entry which is preliminary data.</text>
</comment>
<keyword evidence="10" id="KW-1185">Reference proteome</keyword>
<feature type="region of interest" description="Disordered" evidence="6">
    <location>
        <begin position="416"/>
        <end position="437"/>
    </location>
</feature>
<protein>
    <recommendedName>
        <fullName evidence="8">FAD dependent oxidoreductase domain-containing protein</fullName>
    </recommendedName>
</protein>
<reference evidence="9" key="2">
    <citation type="submission" date="2020-02" db="EMBL/GenBank/DDBJ databases">
        <authorList>
            <person name="Gilchrist C.L.M."/>
            <person name="Chooi Y.-H."/>
        </authorList>
    </citation>
    <scope>NUCLEOTIDE SEQUENCE</scope>
    <source>
        <strain evidence="9">MST-FP2251</strain>
    </source>
</reference>
<keyword evidence="3" id="KW-0285">Flavoprotein</keyword>
<dbReference type="Proteomes" id="UP001194746">
    <property type="component" value="Unassembled WGS sequence"/>
</dbReference>
<dbReference type="InterPro" id="IPR006076">
    <property type="entry name" value="FAD-dep_OxRdtase"/>
</dbReference>
<dbReference type="SUPFAM" id="SSF51905">
    <property type="entry name" value="FAD/NAD(P)-binding domain"/>
    <property type="match status" value="1"/>
</dbReference>
<gene>
    <name evidence="9" type="ORF">FE257_003783</name>
</gene>
<sequence>MASNTPPSKTDRILIIGAGVFGLSIALELATRGYQNLTVLDRYPPPVPDGSSVDISRIIRSDYADPVYSQMAREALSGWKSDYAAHYHHSGFVMLSETPSNPYISQVLQIARAQGRRPLDEYPNANGLKPTYPSIQADLHALKAYHNPDGGWADAASSIRHLAHRCRLAGVSFITGPRGTVISLRKSPATQRVVGVTVRTGEHLPAAHVILATGAWSNLLVDLAHTASASGQPVGFIQLNDAEAESLRRFPVMINLTSGIFCFPPTPGTNVLKVARHSYGFATRMGGDGDGDGGREEVVVSAPKRDESNAVSAFLPQDADDALRQGLRQLVPQFAHYPWSNRRLCWYTDTPEGDFVVDWHPGLEGLFVATGGAGHAFKFLPVLGRYTADCFENCAPDNIRRKWRLRVPVGDEKVKIGDGSRAGPPLRTLTAAEQSKL</sequence>
<evidence type="ECO:0000256" key="5">
    <source>
        <dbReference type="ARBA" id="ARBA00023002"/>
    </source>
</evidence>
<comment type="similarity">
    <text evidence="2">Belongs to the MSOX/MTOX family.</text>
</comment>
<dbReference type="SUPFAM" id="SSF54373">
    <property type="entry name" value="FAD-linked reductases, C-terminal domain"/>
    <property type="match status" value="1"/>
</dbReference>
<dbReference type="Pfam" id="PF01266">
    <property type="entry name" value="DAO"/>
    <property type="match status" value="1"/>
</dbReference>
<keyword evidence="7" id="KW-0812">Transmembrane</keyword>
<accession>A0AAD4CCL8</accession>
<dbReference type="EMBL" id="VCAU01000172">
    <property type="protein sequence ID" value="KAF9883292.1"/>
    <property type="molecule type" value="Genomic_DNA"/>
</dbReference>
<evidence type="ECO:0000259" key="8">
    <source>
        <dbReference type="Pfam" id="PF01266"/>
    </source>
</evidence>
<dbReference type="GO" id="GO:0050031">
    <property type="term" value="F:L-pipecolate oxidase activity"/>
    <property type="evidence" value="ECO:0007669"/>
    <property type="project" value="TreeGrafter"/>
</dbReference>
<name>A0AAD4CCL8_ASPNN</name>
<dbReference type="GO" id="GO:0008115">
    <property type="term" value="F:sarcosine oxidase activity"/>
    <property type="evidence" value="ECO:0007669"/>
    <property type="project" value="TreeGrafter"/>
</dbReference>